<comment type="caution">
    <text evidence="1">The sequence shown here is derived from an EMBL/GenBank/DDBJ whole genome shotgun (WGS) entry which is preliminary data.</text>
</comment>
<protein>
    <submittedName>
        <fullName evidence="1">Cytochrome c oxidase subunit 5C-2</fullName>
    </submittedName>
</protein>
<dbReference type="Proteomes" id="UP000239649">
    <property type="component" value="Unassembled WGS sequence"/>
</dbReference>
<sequence>MSGKAVIKAAQMFTKTGQASRISVTKEILIGSTLGAGLGFWWQTYHWNEAKKWENFYKAEALKRQGA</sequence>
<organism evidence="1 2">
    <name type="scientific">Micractinium conductrix</name>
    <dbReference type="NCBI Taxonomy" id="554055"/>
    <lineage>
        <taxon>Eukaryota</taxon>
        <taxon>Viridiplantae</taxon>
        <taxon>Chlorophyta</taxon>
        <taxon>core chlorophytes</taxon>
        <taxon>Trebouxiophyceae</taxon>
        <taxon>Chlorellales</taxon>
        <taxon>Chlorellaceae</taxon>
        <taxon>Chlorella clade</taxon>
        <taxon>Micractinium</taxon>
    </lineage>
</organism>
<dbReference type="AlphaFoldDB" id="A0A2P6VLA0"/>
<evidence type="ECO:0000313" key="1">
    <source>
        <dbReference type="EMBL" id="PSC74840.1"/>
    </source>
</evidence>
<proteinExistence type="predicted"/>
<keyword evidence="2" id="KW-1185">Reference proteome</keyword>
<name>A0A2P6VLA0_9CHLO</name>
<reference evidence="1 2" key="1">
    <citation type="journal article" date="2018" name="Plant J.">
        <title>Genome sequences of Chlorella sorokiniana UTEX 1602 and Micractinium conductrix SAG 241.80: implications to maltose excretion by a green alga.</title>
        <authorList>
            <person name="Arriola M.B."/>
            <person name="Velmurugan N."/>
            <person name="Zhang Y."/>
            <person name="Plunkett M.H."/>
            <person name="Hondzo H."/>
            <person name="Barney B.M."/>
        </authorList>
    </citation>
    <scope>NUCLEOTIDE SEQUENCE [LARGE SCALE GENOMIC DNA]</scope>
    <source>
        <strain evidence="1 2">SAG 241.80</strain>
    </source>
</reference>
<dbReference type="OrthoDB" id="506921at2759"/>
<gene>
    <name evidence="1" type="ORF">C2E20_1911</name>
</gene>
<evidence type="ECO:0000313" key="2">
    <source>
        <dbReference type="Proteomes" id="UP000239649"/>
    </source>
</evidence>
<accession>A0A2P6VLA0</accession>
<dbReference type="EMBL" id="LHPF02000003">
    <property type="protein sequence ID" value="PSC74840.1"/>
    <property type="molecule type" value="Genomic_DNA"/>
</dbReference>